<reference evidence="9 10" key="1">
    <citation type="journal article" date="2008" name="J. Bacteriol.">
        <title>'Candidatus Cloacamonas acidaminovorans': genome sequence reconstruction provides a first glimpse of a new bacterial division.</title>
        <authorList>
            <person name="Pelletier E."/>
            <person name="Kreimeyer A."/>
            <person name="Bocs S."/>
            <person name="Rouy Z."/>
            <person name="Gyapay G."/>
            <person name="Chouari R."/>
            <person name="Riviere D."/>
            <person name="Ganesan A."/>
            <person name="Daegelen P."/>
            <person name="Sghir A."/>
            <person name="Cohen G.N."/>
            <person name="Medigue C."/>
            <person name="Weissenbach J."/>
            <person name="Le Paslier D."/>
        </authorList>
    </citation>
    <scope>NUCLEOTIDE SEQUENCE [LARGE SCALE GENOMIC DNA]</scope>
    <source>
        <strain evidence="10">Evry</strain>
    </source>
</reference>
<dbReference type="InterPro" id="IPR017896">
    <property type="entry name" value="4Fe4S_Fe-S-bd"/>
</dbReference>
<dbReference type="InterPro" id="IPR017900">
    <property type="entry name" value="4Fe4S_Fe_S_CS"/>
</dbReference>
<keyword evidence="7" id="KW-0472">Membrane</keyword>
<gene>
    <name evidence="9" type="ordered locus">CLOAM1250</name>
</gene>
<dbReference type="PROSITE" id="PS00198">
    <property type="entry name" value="4FE4S_FER_1"/>
    <property type="match status" value="2"/>
</dbReference>
<accession>B0VIC2</accession>
<keyword evidence="4" id="KW-0249">Electron transport</keyword>
<dbReference type="HOGENOM" id="CLU_033147_0_1_0"/>
<evidence type="ECO:0000259" key="8">
    <source>
        <dbReference type="PROSITE" id="PS51379"/>
    </source>
</evidence>
<evidence type="ECO:0000313" key="10">
    <source>
        <dbReference type="Proteomes" id="UP000002019"/>
    </source>
</evidence>
<feature type="transmembrane region" description="Helical" evidence="7">
    <location>
        <begin position="34"/>
        <end position="54"/>
    </location>
</feature>
<sequence length="240" mass="27515">MAGIIFFSLPYTIHTICPYAIVCFGLSKNILIQYLGNPFAITIAFSFLILVLTIFGSRLFCAYICPLGTLQEIIYTLFGKKRKNRKQIPQFQERRFASVKYIVLVVTIILSLIGVNYIFIHLCPVYALSLLPDIAVWGLIVTLVIIVAGIFLERFWCRFLCPYAALMNLFQHLGQLVHFPRLKIHRNLERCNDCELCSLSCPMNINITEDEYVQNPNCILCFKCAEKCPKPETLKGKMEK</sequence>
<feature type="transmembrane region" description="Helical" evidence="7">
    <location>
        <begin position="60"/>
        <end position="78"/>
    </location>
</feature>
<keyword evidence="7" id="KW-1133">Transmembrane helix</keyword>
<evidence type="ECO:0000256" key="3">
    <source>
        <dbReference type="ARBA" id="ARBA00022723"/>
    </source>
</evidence>
<dbReference type="GO" id="GO:0051539">
    <property type="term" value="F:4 iron, 4 sulfur cluster binding"/>
    <property type="evidence" value="ECO:0007669"/>
    <property type="project" value="UniProtKB-KW"/>
</dbReference>
<evidence type="ECO:0000256" key="7">
    <source>
        <dbReference type="SAM" id="Phobius"/>
    </source>
</evidence>
<dbReference type="SUPFAM" id="SSF54862">
    <property type="entry name" value="4Fe-4S ferredoxins"/>
    <property type="match status" value="1"/>
</dbReference>
<evidence type="ECO:0000256" key="4">
    <source>
        <dbReference type="ARBA" id="ARBA00022982"/>
    </source>
</evidence>
<feature type="transmembrane region" description="Helical" evidence="7">
    <location>
        <begin position="134"/>
        <end position="152"/>
    </location>
</feature>
<evidence type="ECO:0000256" key="5">
    <source>
        <dbReference type="ARBA" id="ARBA00023004"/>
    </source>
</evidence>
<feature type="transmembrane region" description="Helical" evidence="7">
    <location>
        <begin position="6"/>
        <end position="27"/>
    </location>
</feature>
<dbReference type="AlphaFoldDB" id="B0VIC2"/>
<dbReference type="PANTHER" id="PTHR30176:SF3">
    <property type="entry name" value="FERREDOXIN-TYPE PROTEIN NAPH"/>
    <property type="match status" value="1"/>
</dbReference>
<dbReference type="PROSITE" id="PS51379">
    <property type="entry name" value="4FE4S_FER_2"/>
    <property type="match status" value="1"/>
</dbReference>
<dbReference type="PANTHER" id="PTHR30176">
    <property type="entry name" value="FERREDOXIN-TYPE PROTEIN NAPH"/>
    <property type="match status" value="1"/>
</dbReference>
<keyword evidence="5" id="KW-0408">Iron</keyword>
<organism evidence="9 10">
    <name type="scientific">Cloacimonas acidaminovorans (strain Evry)</name>
    <dbReference type="NCBI Taxonomy" id="459349"/>
    <lineage>
        <taxon>Bacteria</taxon>
        <taxon>Pseudomonadati</taxon>
        <taxon>Candidatus Cloacimonadota</taxon>
        <taxon>Candidatus Cloacimonadia</taxon>
        <taxon>Candidatus Cloacimonadales</taxon>
        <taxon>Candidatus Cloacimonadaceae</taxon>
        <taxon>Candidatus Cloacimonas</taxon>
    </lineage>
</organism>
<feature type="transmembrane region" description="Helical" evidence="7">
    <location>
        <begin position="99"/>
        <end position="122"/>
    </location>
</feature>
<name>B0VIC2_CLOAI</name>
<protein>
    <submittedName>
        <fullName evidence="9">4Fe-4S ferredoxin-type protein (YccM)</fullName>
    </submittedName>
</protein>
<dbReference type="eggNOG" id="COG0348">
    <property type="taxonomic scope" value="Bacteria"/>
</dbReference>
<dbReference type="GO" id="GO:0046872">
    <property type="term" value="F:metal ion binding"/>
    <property type="evidence" value="ECO:0007669"/>
    <property type="project" value="UniProtKB-KW"/>
</dbReference>
<dbReference type="EMBL" id="CU466930">
    <property type="protein sequence ID" value="CAO81110.1"/>
    <property type="molecule type" value="Genomic_DNA"/>
</dbReference>
<keyword evidence="2" id="KW-0004">4Fe-4S</keyword>
<dbReference type="GO" id="GO:0005886">
    <property type="term" value="C:plasma membrane"/>
    <property type="evidence" value="ECO:0007669"/>
    <property type="project" value="TreeGrafter"/>
</dbReference>
<evidence type="ECO:0000256" key="2">
    <source>
        <dbReference type="ARBA" id="ARBA00022485"/>
    </source>
</evidence>
<dbReference type="Pfam" id="PF13237">
    <property type="entry name" value="Fer4_10"/>
    <property type="match status" value="1"/>
</dbReference>
<keyword evidence="6" id="KW-0411">Iron-sulfur</keyword>
<keyword evidence="1" id="KW-0813">Transport</keyword>
<evidence type="ECO:0000313" key="9">
    <source>
        <dbReference type="EMBL" id="CAO81110.1"/>
    </source>
</evidence>
<keyword evidence="7" id="KW-0812">Transmembrane</keyword>
<keyword evidence="10" id="KW-1185">Reference proteome</keyword>
<proteinExistence type="predicted"/>
<dbReference type="KEGG" id="caci:CLOAM1250"/>
<dbReference type="Proteomes" id="UP000002019">
    <property type="component" value="Chromosome"/>
</dbReference>
<keyword evidence="3" id="KW-0479">Metal-binding</keyword>
<dbReference type="Pfam" id="PF12801">
    <property type="entry name" value="Fer4_5"/>
    <property type="match status" value="2"/>
</dbReference>
<dbReference type="InterPro" id="IPR051684">
    <property type="entry name" value="Electron_Trans/Redox"/>
</dbReference>
<evidence type="ECO:0000256" key="1">
    <source>
        <dbReference type="ARBA" id="ARBA00022448"/>
    </source>
</evidence>
<evidence type="ECO:0000256" key="6">
    <source>
        <dbReference type="ARBA" id="ARBA00023014"/>
    </source>
</evidence>
<feature type="domain" description="4Fe-4S ferredoxin-type" evidence="8">
    <location>
        <begin position="182"/>
        <end position="211"/>
    </location>
</feature>
<dbReference type="STRING" id="459349.CLOAM1250"/>